<dbReference type="CDD" id="cd22077">
    <property type="entry name" value="WH2_WAS_WASL-2_3"/>
    <property type="match status" value="1"/>
</dbReference>
<feature type="compositionally biased region" description="Pro residues" evidence="19">
    <location>
        <begin position="237"/>
        <end position="246"/>
    </location>
</feature>
<dbReference type="CDD" id="cd00009">
    <property type="entry name" value="AAA"/>
    <property type="match status" value="1"/>
</dbReference>
<dbReference type="SMART" id="SM01074">
    <property type="entry name" value="Cdc6_C"/>
    <property type="match status" value="1"/>
</dbReference>
<evidence type="ECO:0000256" key="2">
    <source>
        <dbReference type="ARBA" id="ARBA00004496"/>
    </source>
</evidence>
<feature type="compositionally biased region" description="Polar residues" evidence="19">
    <location>
        <begin position="445"/>
        <end position="456"/>
    </location>
</feature>
<reference evidence="21" key="1">
    <citation type="journal article" date="2010" name="Science">
        <title>The genome of the Western clawed frog Xenopus tropicalis.</title>
        <authorList>
            <person name="Hellsten U."/>
            <person name="Harland R.M."/>
            <person name="Gilchrist M.J."/>
            <person name="Hendrix D."/>
            <person name="Jurka J."/>
            <person name="Kapitonov V."/>
            <person name="Ovcharenko I."/>
            <person name="Putnam N.H."/>
            <person name="Shu S."/>
            <person name="Taher L."/>
            <person name="Blitz I.L."/>
            <person name="Blumberg B."/>
            <person name="Dichmann D.S."/>
            <person name="Dubchak I."/>
            <person name="Amaya E."/>
            <person name="Detter J.C."/>
            <person name="Fletcher R."/>
            <person name="Gerhard D.S."/>
            <person name="Goodstein D."/>
            <person name="Graves T."/>
            <person name="Grigoriev I.V."/>
            <person name="Grimwood J."/>
            <person name="Kawashima T."/>
            <person name="Lindquist E."/>
            <person name="Lucas S.M."/>
            <person name="Mead P.E."/>
            <person name="Mitros T."/>
            <person name="Ogino H."/>
            <person name="Ohta Y."/>
            <person name="Poliakov A.V."/>
            <person name="Pollet N."/>
            <person name="Robert J."/>
            <person name="Salamov A."/>
            <person name="Sater A.K."/>
            <person name="Schmutz J."/>
            <person name="Terry A."/>
            <person name="Vize P.D."/>
            <person name="Warren W.C."/>
            <person name="Wells D."/>
            <person name="Wills A."/>
            <person name="Wilson R.K."/>
            <person name="Zimmerman L.B."/>
            <person name="Zorn A.M."/>
            <person name="Grainger R."/>
            <person name="Grammer T."/>
            <person name="Khokha M.K."/>
            <person name="Richardson P.M."/>
            <person name="Rokhsar D.S."/>
        </authorList>
    </citation>
    <scope>NUCLEOTIDE SEQUENCE [LARGE SCALE GENOMIC DNA]</scope>
    <source>
        <strain evidence="21">Nigerian</strain>
    </source>
</reference>
<dbReference type="InterPro" id="IPR027417">
    <property type="entry name" value="P-loop_NTPase"/>
</dbReference>
<name>A0A803JLG9_XENTR</name>
<dbReference type="InterPro" id="IPR003124">
    <property type="entry name" value="WH2_dom"/>
</dbReference>
<dbReference type="GeneTree" id="ENSGT00530000063498"/>
<sequence>MPIPPPPPPPPGPPPPPTFAQANTEPPKLRKDEQKGRGALLSDICKGTRLKKTTGVNDRSAPVLETPKGGGGGGGGPGFGPTPGMALQPKGGLFAGGVPKLRAVGTKDSPEGRSSAPVARSAAPRPPVSGGRPQDDTDGSSRSSPPEVGRAHRPSLPDLSRPPSSTSSGMKHSSSAPPPPPPGRRQAGAPPAPSQNAKPYNREKPLPPTPGHRAPAAPPVKPPPSPLNARAPGTQSQPPPPPPYRQPPSSLNGPPSPINEPAPVLPQRHNSLHRKTAGPVRGLAPPPPQSANLSPGGNRPPPPARDPPGRGAAPPPPPPIVRNGGRDAPPPPPPPYRMHCISESSQNRAKPPPPPSRTPSGPPPPPPPVRNGMLNTWKAMPSTRSQSQSAIQFPKKKNARTHTKEASRERTKLENGSSVALPLSPLPKELPLSPRKRLGDDNLCNVPQTLSCSPPKQSRKENGPPSTPKGRRLLFDENQSATTPVSPLKRVQDPYLLSPLRRGQETPSSSRNNERKSVGARLFKQEGSCYQKAKHALNTAIPERLLARDSETATIKAFLTSHVSGGKPGSLYISGAPGTGKTACLNKLLQESKDDLKQCKTVYINCMSLRSSQAVFPAIAEEISGGKSSIAAKDIVRSLEKTVTSKGPIILLVLDEMDQLDSRGQDVLYTVFEWPWLPNSRVVLIGIANALDLTDRILPRLQARPQCKPQLLNFSPYTKDQIATILQERLNQVSGDQVLDNAAIQFCARKISAVSGDARKALDICRRAVEIVEADVRGQTVLKPLTESLSPSKEVPSNPVPKKVSLPHISRVLSDVYGDKMASSGGSSESFPLQQKLLVCALLLLTRQSKIKEVTLGKLHEAYSKVCRKQQVPGVGQSECLSLCQLLETRGILGLKKAKEARLTKVSLKIEERDIEHAFKDKVLIGNVLNSGI</sequence>
<dbReference type="GO" id="GO:0003779">
    <property type="term" value="F:actin binding"/>
    <property type="evidence" value="ECO:0007669"/>
    <property type="project" value="InterPro"/>
</dbReference>
<dbReference type="GO" id="GO:0005737">
    <property type="term" value="C:cytoplasm"/>
    <property type="evidence" value="ECO:0007669"/>
    <property type="project" value="UniProtKB-SubCell"/>
</dbReference>
<dbReference type="GO" id="GO:0006260">
    <property type="term" value="P:DNA replication"/>
    <property type="evidence" value="ECO:0007669"/>
    <property type="project" value="UniProtKB-KW"/>
</dbReference>
<keyword evidence="12" id="KW-0539">Nucleus</keyword>
<keyword evidence="13" id="KW-0131">Cell cycle</keyword>
<dbReference type="InterPro" id="IPR003593">
    <property type="entry name" value="AAA+_ATPase"/>
</dbReference>
<dbReference type="Pfam" id="PF09079">
    <property type="entry name" value="WHD_Cdc6"/>
    <property type="match status" value="1"/>
</dbReference>
<dbReference type="InterPro" id="IPR036388">
    <property type="entry name" value="WH-like_DNA-bd_sf"/>
</dbReference>
<dbReference type="PANTHER" id="PTHR10763:SF26">
    <property type="entry name" value="CELL DIVISION CONTROL PROTEIN 6 HOMOLOG"/>
    <property type="match status" value="1"/>
</dbReference>
<proteinExistence type="inferred from homology"/>
<comment type="subcellular location">
    <subcellularLocation>
        <location evidence="2">Cytoplasm</location>
    </subcellularLocation>
    <subcellularLocation>
        <location evidence="1">Nucleus</location>
    </subcellularLocation>
</comment>
<feature type="compositionally biased region" description="Pro residues" evidence="19">
    <location>
        <begin position="350"/>
        <end position="369"/>
    </location>
</feature>
<keyword evidence="9" id="KW-0498">Mitosis</keyword>
<keyword evidence="11" id="KW-0832">Ubl conjugation</keyword>
<keyword evidence="4" id="KW-0963">Cytoplasm</keyword>
<dbReference type="Gene3D" id="3.40.50.300">
    <property type="entry name" value="P-loop containing nucleotide triphosphate hydrolases"/>
    <property type="match status" value="1"/>
</dbReference>
<gene>
    <name evidence="21" type="primary">cdc6</name>
</gene>
<dbReference type="AlphaFoldDB" id="A0A803JLG9"/>
<keyword evidence="10" id="KW-0067">ATP-binding</keyword>
<keyword evidence="6" id="KW-0132">Cell division</keyword>
<evidence type="ECO:0000256" key="10">
    <source>
        <dbReference type="ARBA" id="ARBA00022840"/>
    </source>
</evidence>
<dbReference type="InterPro" id="IPR036390">
    <property type="entry name" value="WH_DNA-bd_sf"/>
</dbReference>
<evidence type="ECO:0000256" key="8">
    <source>
        <dbReference type="ARBA" id="ARBA00022741"/>
    </source>
</evidence>
<evidence type="ECO:0000313" key="21">
    <source>
        <dbReference type="Ensembl" id="ENSXETP00000108821"/>
    </source>
</evidence>
<dbReference type="InterPro" id="IPR015163">
    <property type="entry name" value="Cdc6_C"/>
</dbReference>
<dbReference type="GO" id="GO:0016887">
    <property type="term" value="F:ATP hydrolysis activity"/>
    <property type="evidence" value="ECO:0007669"/>
    <property type="project" value="InterPro"/>
</dbReference>
<evidence type="ECO:0000256" key="15">
    <source>
        <dbReference type="ARBA" id="ARBA00062730"/>
    </source>
</evidence>
<reference evidence="21" key="2">
    <citation type="submission" date="2021-03" db="UniProtKB">
        <authorList>
            <consortium name="Ensembl"/>
        </authorList>
    </citation>
    <scope>IDENTIFICATION</scope>
</reference>
<dbReference type="InterPro" id="IPR049945">
    <property type="entry name" value="AAA_22"/>
</dbReference>
<feature type="compositionally biased region" description="Gly residues" evidence="19">
    <location>
        <begin position="68"/>
        <end position="81"/>
    </location>
</feature>
<dbReference type="Gene3D" id="1.10.8.60">
    <property type="match status" value="1"/>
</dbReference>
<dbReference type="GO" id="GO:0051301">
    <property type="term" value="P:cell division"/>
    <property type="evidence" value="ECO:0007669"/>
    <property type="project" value="UniProtKB-KW"/>
</dbReference>
<evidence type="ECO:0000256" key="4">
    <source>
        <dbReference type="ARBA" id="ARBA00022490"/>
    </source>
</evidence>
<keyword evidence="5" id="KW-0597">Phosphoprotein</keyword>
<dbReference type="FunFam" id="3.40.50.300:FF:000547">
    <property type="entry name" value="Cell division control protein"/>
    <property type="match status" value="1"/>
</dbReference>
<dbReference type="PROSITE" id="PS51082">
    <property type="entry name" value="WH2"/>
    <property type="match status" value="1"/>
</dbReference>
<evidence type="ECO:0000259" key="20">
    <source>
        <dbReference type="PROSITE" id="PS51082"/>
    </source>
</evidence>
<dbReference type="Xenbase" id="XB-GENE-974720">
    <property type="gene designation" value="cdc6"/>
</dbReference>
<feature type="domain" description="WH2" evidence="20">
    <location>
        <begin position="36"/>
        <end position="53"/>
    </location>
</feature>
<feature type="compositionally biased region" description="Basic and acidic residues" evidence="19">
    <location>
        <begin position="27"/>
        <end position="36"/>
    </location>
</feature>
<dbReference type="GO" id="GO:0005634">
    <property type="term" value="C:nucleus"/>
    <property type="evidence" value="ECO:0007669"/>
    <property type="project" value="UniProtKB-SubCell"/>
</dbReference>
<dbReference type="FunFam" id="1.10.8.60:FF:000058">
    <property type="entry name" value="Cell division control protein"/>
    <property type="match status" value="1"/>
</dbReference>
<evidence type="ECO:0000256" key="16">
    <source>
        <dbReference type="ARBA" id="ARBA00069110"/>
    </source>
</evidence>
<dbReference type="FunFam" id="1.10.10.10:FF:000265">
    <property type="entry name" value="Cell division control protein"/>
    <property type="match status" value="1"/>
</dbReference>
<dbReference type="GO" id="GO:0005819">
    <property type="term" value="C:spindle"/>
    <property type="evidence" value="ECO:0007669"/>
    <property type="project" value="UniProtKB-ARBA"/>
</dbReference>
<feature type="compositionally biased region" description="Basic and acidic residues" evidence="19">
    <location>
        <begin position="402"/>
        <end position="413"/>
    </location>
</feature>
<keyword evidence="7" id="KW-0235">DNA replication</keyword>
<evidence type="ECO:0000256" key="11">
    <source>
        <dbReference type="ARBA" id="ARBA00022843"/>
    </source>
</evidence>
<comment type="subunit">
    <text evidence="15">Interacts with PCNA, ORC1, cyclin-CDK. Interacts with HUWE1. Interacts with ANKRD17. Interacts with GRWD1; origin binding of GRWD1 is dependent on CDC6. Interacts with CDT1; are mutually dependent on one another for loading MCM complexes onto chromatin. Interacts with TTC4. Interacts (via Cy motif) with CCNF; the interaction takes place during G2 and M phase. Interacts with CDH1.</text>
</comment>
<comment type="function">
    <text evidence="14">Involved in the initiation of DNA replication. Also participates in checkpoint controls that ensure DNA replication is completed before mitosis is initiated.</text>
</comment>
<evidence type="ECO:0000256" key="17">
    <source>
        <dbReference type="ARBA" id="ARBA00079122"/>
    </source>
</evidence>
<dbReference type="SUPFAM" id="SSF52540">
    <property type="entry name" value="P-loop containing nucleoside triphosphate hydrolases"/>
    <property type="match status" value="1"/>
</dbReference>
<dbReference type="Pfam" id="PF13401">
    <property type="entry name" value="AAA_22"/>
    <property type="match status" value="1"/>
</dbReference>
<protein>
    <recommendedName>
        <fullName evidence="16">Cell division control protein 6 homolog</fullName>
    </recommendedName>
    <alternativeName>
        <fullName evidence="18">CDC6-related protein</fullName>
    </alternativeName>
    <alternativeName>
        <fullName evidence="17">p62(cdc6)</fullName>
    </alternativeName>
</protein>
<dbReference type="GO" id="GO:0005524">
    <property type="term" value="F:ATP binding"/>
    <property type="evidence" value="ECO:0007669"/>
    <property type="project" value="UniProtKB-KW"/>
</dbReference>
<evidence type="ECO:0000256" key="9">
    <source>
        <dbReference type="ARBA" id="ARBA00022776"/>
    </source>
</evidence>
<feature type="region of interest" description="Disordered" evidence="19">
    <location>
        <begin position="1"/>
        <end position="517"/>
    </location>
</feature>
<evidence type="ECO:0000256" key="18">
    <source>
        <dbReference type="ARBA" id="ARBA00082525"/>
    </source>
</evidence>
<dbReference type="Gene3D" id="1.10.10.10">
    <property type="entry name" value="Winged helix-like DNA-binding domain superfamily/Winged helix DNA-binding domain"/>
    <property type="match status" value="1"/>
</dbReference>
<evidence type="ECO:0000256" key="19">
    <source>
        <dbReference type="SAM" id="MobiDB-lite"/>
    </source>
</evidence>
<dbReference type="Ensembl" id="ENSXETT00000109833">
    <property type="protein sequence ID" value="ENSXETP00000108821"/>
    <property type="gene ID" value="ENSXETG00000024394"/>
</dbReference>
<evidence type="ECO:0000256" key="7">
    <source>
        <dbReference type="ARBA" id="ARBA00022705"/>
    </source>
</evidence>
<feature type="compositionally biased region" description="Pro residues" evidence="19">
    <location>
        <begin position="1"/>
        <end position="18"/>
    </location>
</feature>
<dbReference type="CDD" id="cd08768">
    <property type="entry name" value="Cdc6_C"/>
    <property type="match status" value="1"/>
</dbReference>
<feature type="compositionally biased region" description="Low complexity" evidence="19">
    <location>
        <begin position="154"/>
        <end position="175"/>
    </location>
</feature>
<evidence type="ECO:0000256" key="6">
    <source>
        <dbReference type="ARBA" id="ARBA00022618"/>
    </source>
</evidence>
<dbReference type="SMART" id="SM00382">
    <property type="entry name" value="AAA"/>
    <property type="match status" value="1"/>
</dbReference>
<evidence type="ECO:0000256" key="12">
    <source>
        <dbReference type="ARBA" id="ARBA00023242"/>
    </source>
</evidence>
<feature type="compositionally biased region" description="Low complexity" evidence="19">
    <location>
        <begin position="113"/>
        <end position="123"/>
    </location>
</feature>
<evidence type="ECO:0000256" key="3">
    <source>
        <dbReference type="ARBA" id="ARBA00006184"/>
    </source>
</evidence>
<dbReference type="FunCoup" id="A0A803JLG9">
    <property type="interactions" value="1829"/>
</dbReference>
<feature type="compositionally biased region" description="Polar residues" evidence="19">
    <location>
        <begin position="382"/>
        <end position="391"/>
    </location>
</feature>
<dbReference type="InterPro" id="IPR054425">
    <property type="entry name" value="Cdc6_ORC1-like_ATPase_lid"/>
</dbReference>
<evidence type="ECO:0000256" key="14">
    <source>
        <dbReference type="ARBA" id="ARBA00056036"/>
    </source>
</evidence>
<dbReference type="InterPro" id="IPR050311">
    <property type="entry name" value="ORC1/CDC6"/>
</dbReference>
<evidence type="ECO:0000256" key="1">
    <source>
        <dbReference type="ARBA" id="ARBA00004123"/>
    </source>
</evidence>
<comment type="similarity">
    <text evidence="3">Belongs to the CDC6/cdc18 family.</text>
</comment>
<dbReference type="Pfam" id="PF02205">
    <property type="entry name" value="WH2"/>
    <property type="match status" value="1"/>
</dbReference>
<evidence type="ECO:0000256" key="5">
    <source>
        <dbReference type="ARBA" id="ARBA00022553"/>
    </source>
</evidence>
<accession>A0A803JLG9</accession>
<dbReference type="PANTHER" id="PTHR10763">
    <property type="entry name" value="CELL DIVISION CONTROL PROTEIN 6-RELATED"/>
    <property type="match status" value="1"/>
</dbReference>
<dbReference type="SUPFAM" id="SSF46785">
    <property type="entry name" value="Winged helix' DNA-binding domain"/>
    <property type="match status" value="1"/>
</dbReference>
<dbReference type="InParanoid" id="A0A803JLG9"/>
<organism evidence="21">
    <name type="scientific">Xenopus tropicalis</name>
    <name type="common">Western clawed frog</name>
    <name type="synonym">Silurana tropicalis</name>
    <dbReference type="NCBI Taxonomy" id="8364"/>
    <lineage>
        <taxon>Eukaryota</taxon>
        <taxon>Metazoa</taxon>
        <taxon>Chordata</taxon>
        <taxon>Craniata</taxon>
        <taxon>Vertebrata</taxon>
        <taxon>Euteleostomi</taxon>
        <taxon>Amphibia</taxon>
        <taxon>Batrachia</taxon>
        <taxon>Anura</taxon>
        <taxon>Pipoidea</taxon>
        <taxon>Pipidae</taxon>
        <taxon>Xenopodinae</taxon>
        <taxon>Xenopus</taxon>
        <taxon>Silurana</taxon>
    </lineage>
</organism>
<feature type="compositionally biased region" description="Pro residues" evidence="19">
    <location>
        <begin position="254"/>
        <end position="264"/>
    </location>
</feature>
<dbReference type="SMART" id="SM00246">
    <property type="entry name" value="WH2"/>
    <property type="match status" value="1"/>
</dbReference>
<evidence type="ECO:0000256" key="13">
    <source>
        <dbReference type="ARBA" id="ARBA00023306"/>
    </source>
</evidence>
<keyword evidence="8" id="KW-0547">Nucleotide-binding</keyword>
<feature type="compositionally biased region" description="Low complexity" evidence="19">
    <location>
        <begin position="421"/>
        <end position="433"/>
    </location>
</feature>
<feature type="compositionally biased region" description="Pro residues" evidence="19">
    <location>
        <begin position="206"/>
        <end position="226"/>
    </location>
</feature>
<dbReference type="Bgee" id="ENSXETG00000024394">
    <property type="expression patterns" value="Expressed in 2-cell stage embryo and 11 other cell types or tissues"/>
</dbReference>
<dbReference type="Pfam" id="PF22606">
    <property type="entry name" value="Cdc6-ORC-like_ATPase_lid"/>
    <property type="match status" value="1"/>
</dbReference>